<keyword evidence="3" id="KW-1185">Reference proteome</keyword>
<dbReference type="AlphaFoldDB" id="A0AAW0BV85"/>
<evidence type="ECO:0000313" key="2">
    <source>
        <dbReference type="EMBL" id="KAK7030148.1"/>
    </source>
</evidence>
<accession>A0AAW0BV85</accession>
<organism evidence="2 3">
    <name type="scientific">Favolaschia claudopus</name>
    <dbReference type="NCBI Taxonomy" id="2862362"/>
    <lineage>
        <taxon>Eukaryota</taxon>
        <taxon>Fungi</taxon>
        <taxon>Dikarya</taxon>
        <taxon>Basidiomycota</taxon>
        <taxon>Agaricomycotina</taxon>
        <taxon>Agaricomycetes</taxon>
        <taxon>Agaricomycetidae</taxon>
        <taxon>Agaricales</taxon>
        <taxon>Marasmiineae</taxon>
        <taxon>Mycenaceae</taxon>
        <taxon>Favolaschia</taxon>
    </lineage>
</organism>
<sequence>MALYYLGSFVLLSESFDTFLTAILLARTFMYLLLHYQMRRRESWGIGTTSRLLGNAGKRTLAAPEIVLGLCLKTFYAFAHATAGSEVAISRVSDQVGPYFGLVTSSYSDKAFFFSLATERRARLFVSASIVILVPVPHLFDISSLGEYRSFEAGRSQNGSGLRLLNTL</sequence>
<reference evidence="2 3" key="1">
    <citation type="journal article" date="2024" name="J Genomics">
        <title>Draft genome sequencing and assembly of Favolaschia claudopus CIRM-BRFM 2984 isolated from oak limbs.</title>
        <authorList>
            <person name="Navarro D."/>
            <person name="Drula E."/>
            <person name="Chaduli D."/>
            <person name="Cazenave R."/>
            <person name="Ahrendt S."/>
            <person name="Wang J."/>
            <person name="Lipzen A."/>
            <person name="Daum C."/>
            <person name="Barry K."/>
            <person name="Grigoriev I.V."/>
            <person name="Favel A."/>
            <person name="Rosso M.N."/>
            <person name="Martin F."/>
        </authorList>
    </citation>
    <scope>NUCLEOTIDE SEQUENCE [LARGE SCALE GENOMIC DNA]</scope>
    <source>
        <strain evidence="2 3">CIRM-BRFM 2984</strain>
    </source>
</reference>
<comment type="caution">
    <text evidence="2">The sequence shown here is derived from an EMBL/GenBank/DDBJ whole genome shotgun (WGS) entry which is preliminary data.</text>
</comment>
<protein>
    <submittedName>
        <fullName evidence="2">Uncharacterized protein</fullName>
    </submittedName>
</protein>
<evidence type="ECO:0000313" key="3">
    <source>
        <dbReference type="Proteomes" id="UP001362999"/>
    </source>
</evidence>
<dbReference type="EMBL" id="JAWWNJ010000026">
    <property type="protein sequence ID" value="KAK7030148.1"/>
    <property type="molecule type" value="Genomic_DNA"/>
</dbReference>
<feature type="transmembrane region" description="Helical" evidence="1">
    <location>
        <begin position="15"/>
        <end position="34"/>
    </location>
</feature>
<keyword evidence="1" id="KW-0472">Membrane</keyword>
<keyword evidence="1" id="KW-0812">Transmembrane</keyword>
<dbReference type="Proteomes" id="UP001362999">
    <property type="component" value="Unassembled WGS sequence"/>
</dbReference>
<proteinExistence type="predicted"/>
<evidence type="ECO:0000256" key="1">
    <source>
        <dbReference type="SAM" id="Phobius"/>
    </source>
</evidence>
<gene>
    <name evidence="2" type="ORF">R3P38DRAFT_2775568</name>
</gene>
<name>A0AAW0BV85_9AGAR</name>
<keyword evidence="1" id="KW-1133">Transmembrane helix</keyword>